<protein>
    <submittedName>
        <fullName evidence="1">Uncharacterized protein</fullName>
    </submittedName>
</protein>
<evidence type="ECO:0000313" key="2">
    <source>
        <dbReference type="Proteomes" id="UP000515472"/>
    </source>
</evidence>
<dbReference type="EMBL" id="AP023213">
    <property type="protein sequence ID" value="BCG46274.1"/>
    <property type="molecule type" value="Genomic_DNA"/>
</dbReference>
<sequence>MEISRFKRFCCILVVIAGLGVVDYTLSAELTATPESAAEQQ</sequence>
<dbReference type="RefSeq" id="WP_264177098.1">
    <property type="nucleotide sequence ID" value="NZ_AP023213.1"/>
</dbReference>
<gene>
    <name evidence="1" type="ORF">GEOBRER4_n1064</name>
</gene>
<accession>A0A6S6M3Q8</accession>
<dbReference type="Proteomes" id="UP000515472">
    <property type="component" value="Chromosome"/>
</dbReference>
<evidence type="ECO:0000313" key="1">
    <source>
        <dbReference type="EMBL" id="BCG46274.1"/>
    </source>
</evidence>
<proteinExistence type="predicted"/>
<keyword evidence="2" id="KW-1185">Reference proteome</keyword>
<organism evidence="1 2">
    <name type="scientific">Citrifermentans bremense</name>
    <dbReference type="NCBI Taxonomy" id="60035"/>
    <lineage>
        <taxon>Bacteria</taxon>
        <taxon>Pseudomonadati</taxon>
        <taxon>Thermodesulfobacteriota</taxon>
        <taxon>Desulfuromonadia</taxon>
        <taxon>Geobacterales</taxon>
        <taxon>Geobacteraceae</taxon>
        <taxon>Citrifermentans</taxon>
    </lineage>
</organism>
<reference evidence="1 2" key="1">
    <citation type="submission" date="2020-06" db="EMBL/GenBank/DDBJ databases">
        <title>Interaction of electrochemicaly active bacteria, Geobacter bremensis R4 on different carbon anode.</title>
        <authorList>
            <person name="Meng L."/>
            <person name="Yoshida N."/>
        </authorList>
    </citation>
    <scope>NUCLEOTIDE SEQUENCE [LARGE SCALE GENOMIC DNA]</scope>
    <source>
        <strain evidence="1 2">R4</strain>
    </source>
</reference>
<dbReference type="KEGG" id="gbn:GEOBRER4_10240"/>
<name>A0A6S6M3Q8_9BACT</name>
<dbReference type="AlphaFoldDB" id="A0A6S6M3Q8"/>